<dbReference type="Proteomes" id="UP000799428">
    <property type="component" value="Unassembled WGS sequence"/>
</dbReference>
<gene>
    <name evidence="3" type="ORF">K504DRAFT_464611</name>
</gene>
<organism evidence="3 4">
    <name type="scientific">Pleomassaria siparia CBS 279.74</name>
    <dbReference type="NCBI Taxonomy" id="1314801"/>
    <lineage>
        <taxon>Eukaryota</taxon>
        <taxon>Fungi</taxon>
        <taxon>Dikarya</taxon>
        <taxon>Ascomycota</taxon>
        <taxon>Pezizomycotina</taxon>
        <taxon>Dothideomycetes</taxon>
        <taxon>Pleosporomycetidae</taxon>
        <taxon>Pleosporales</taxon>
        <taxon>Pleomassariaceae</taxon>
        <taxon>Pleomassaria</taxon>
    </lineage>
</organism>
<dbReference type="PANTHER" id="PTHR23140">
    <property type="entry name" value="RNA PROCESSING PROTEIN LD23810P"/>
    <property type="match status" value="1"/>
</dbReference>
<feature type="domain" description="SURP motif" evidence="2">
    <location>
        <begin position="295"/>
        <end position="340"/>
    </location>
</feature>
<feature type="compositionally biased region" description="Basic and acidic residues" evidence="1">
    <location>
        <begin position="230"/>
        <end position="239"/>
    </location>
</feature>
<dbReference type="GO" id="GO:0003723">
    <property type="term" value="F:RNA binding"/>
    <property type="evidence" value="ECO:0007669"/>
    <property type="project" value="InterPro"/>
</dbReference>
<name>A0A6G1KJ63_9PLEO</name>
<proteinExistence type="predicted"/>
<feature type="compositionally biased region" description="Gly residues" evidence="1">
    <location>
        <begin position="261"/>
        <end position="270"/>
    </location>
</feature>
<evidence type="ECO:0000259" key="2">
    <source>
        <dbReference type="PROSITE" id="PS50128"/>
    </source>
</evidence>
<keyword evidence="4" id="KW-1185">Reference proteome</keyword>
<evidence type="ECO:0000313" key="3">
    <source>
        <dbReference type="EMBL" id="KAF2712522.1"/>
    </source>
</evidence>
<feature type="compositionally biased region" description="Basic residues" evidence="1">
    <location>
        <begin position="77"/>
        <end position="87"/>
    </location>
</feature>
<dbReference type="PROSITE" id="PS50128">
    <property type="entry name" value="SURP"/>
    <property type="match status" value="1"/>
</dbReference>
<dbReference type="EMBL" id="MU005766">
    <property type="protein sequence ID" value="KAF2712522.1"/>
    <property type="molecule type" value="Genomic_DNA"/>
</dbReference>
<dbReference type="SUPFAM" id="SSF109905">
    <property type="entry name" value="Surp module (SWAP domain)"/>
    <property type="match status" value="1"/>
</dbReference>
<evidence type="ECO:0000313" key="4">
    <source>
        <dbReference type="Proteomes" id="UP000799428"/>
    </source>
</evidence>
<dbReference type="InterPro" id="IPR035967">
    <property type="entry name" value="SWAP/Surp_sf"/>
</dbReference>
<dbReference type="AlphaFoldDB" id="A0A6G1KJ63"/>
<feature type="region of interest" description="Disordered" evidence="1">
    <location>
        <begin position="228"/>
        <end position="276"/>
    </location>
</feature>
<accession>A0A6G1KJ63</accession>
<feature type="region of interest" description="Disordered" evidence="1">
    <location>
        <begin position="589"/>
        <end position="707"/>
    </location>
</feature>
<evidence type="ECO:0000256" key="1">
    <source>
        <dbReference type="SAM" id="MobiDB-lite"/>
    </source>
</evidence>
<sequence length="707" mass="78966">MTFRISLNQATNKTKLTAKARAEAEAKEREEAKAYNKVLAEFEEEHGDGDGNGDVPTAFEGRQDEEAASSVVVPTGSKRHYAGRARTGKSGPGTLEAEPSFGGFNPGKFGGQSQPGFSGHVPQAQPSHDHSKVYASIIGKASNLPLDTDTTSMESLFSDYPSLKIEKVEKLPPSGPSTRGRPSTSMLITFDKGAIAADFTKAMLAMNDKKYLGRGYYIHLDRYLGSGTESRLEQRRDESPPFGARRKAPEVSKGFAPPPDLGGGFRGQGGYRPRQDEERMVVTVEQPSDLPTLKLIHQTVEGVIQGGQEFEAALMQHPRVMGDEKFVWLYDSKHPLSRYYRWQLHQVISSAPRPAIFHGQAEWIGPEKPLSDEFANHIEDLDPNFEDVEMDEDEDKLQRGFVESSSGMLSPTDRTMFMWLLANLPPFNLMAEDIAPFTAFAVDHVNQGMDEIIDLLVSNIIVPFNLTEAKVNYRPAKQDGDEDRQKRNKASTNALRIVSDLALTTFKDRDLSHTWKCRQSIGERLIDRKVFEHLDNLPVRLHIGKFSEATFREEVNSVLEVWGKETLFDKKTLGLFDDAFNGRKRIEKQEREQANRKKQPKRVKMPDRAVSGEEELDVDNNDDVNMGNMDGAADEAPSRSPQEVIESVETEPPKELVEIMTKSQQDAPVVEEGQKTPVPVETLGETGAARARRMRPKAEDMFASDEE</sequence>
<protein>
    <recommendedName>
        <fullName evidence="2">SURP motif domain-containing protein</fullName>
    </recommendedName>
</protein>
<dbReference type="OrthoDB" id="377209at2759"/>
<dbReference type="GO" id="GO:0005634">
    <property type="term" value="C:nucleus"/>
    <property type="evidence" value="ECO:0007669"/>
    <property type="project" value="TreeGrafter"/>
</dbReference>
<feature type="region of interest" description="Disordered" evidence="1">
    <location>
        <begin position="27"/>
        <end position="129"/>
    </location>
</feature>
<dbReference type="Gene3D" id="1.10.10.790">
    <property type="entry name" value="Surp module"/>
    <property type="match status" value="1"/>
</dbReference>
<dbReference type="InterPro" id="IPR051485">
    <property type="entry name" value="SR-CTD_assoc_factor"/>
</dbReference>
<dbReference type="InterPro" id="IPR000061">
    <property type="entry name" value="Surp"/>
</dbReference>
<dbReference type="Pfam" id="PF01805">
    <property type="entry name" value="Surp"/>
    <property type="match status" value="1"/>
</dbReference>
<feature type="compositionally biased region" description="Acidic residues" evidence="1">
    <location>
        <begin position="612"/>
        <end position="622"/>
    </location>
</feature>
<reference evidence="3" key="1">
    <citation type="journal article" date="2020" name="Stud. Mycol.">
        <title>101 Dothideomycetes genomes: a test case for predicting lifestyles and emergence of pathogens.</title>
        <authorList>
            <person name="Haridas S."/>
            <person name="Albert R."/>
            <person name="Binder M."/>
            <person name="Bloem J."/>
            <person name="Labutti K."/>
            <person name="Salamov A."/>
            <person name="Andreopoulos B."/>
            <person name="Baker S."/>
            <person name="Barry K."/>
            <person name="Bills G."/>
            <person name="Bluhm B."/>
            <person name="Cannon C."/>
            <person name="Castanera R."/>
            <person name="Culley D."/>
            <person name="Daum C."/>
            <person name="Ezra D."/>
            <person name="Gonzalez J."/>
            <person name="Henrissat B."/>
            <person name="Kuo A."/>
            <person name="Liang C."/>
            <person name="Lipzen A."/>
            <person name="Lutzoni F."/>
            <person name="Magnuson J."/>
            <person name="Mondo S."/>
            <person name="Nolan M."/>
            <person name="Ohm R."/>
            <person name="Pangilinan J."/>
            <person name="Park H.-J."/>
            <person name="Ramirez L."/>
            <person name="Alfaro M."/>
            <person name="Sun H."/>
            <person name="Tritt A."/>
            <person name="Yoshinaga Y."/>
            <person name="Zwiers L.-H."/>
            <person name="Turgeon B."/>
            <person name="Goodwin S."/>
            <person name="Spatafora J."/>
            <person name="Crous P."/>
            <person name="Grigoriev I."/>
        </authorList>
    </citation>
    <scope>NUCLEOTIDE SEQUENCE</scope>
    <source>
        <strain evidence="3">CBS 279.74</strain>
    </source>
</reference>
<dbReference type="GO" id="GO:0006396">
    <property type="term" value="P:RNA processing"/>
    <property type="evidence" value="ECO:0007669"/>
    <property type="project" value="InterPro"/>
</dbReference>
<dbReference type="PANTHER" id="PTHR23140:SF0">
    <property type="entry name" value="U2 SNRNP-ASSOCIATED SURP MOTIF-CONTAINING PROTEIN"/>
    <property type="match status" value="1"/>
</dbReference>